<organism evidence="3 4">
    <name type="scientific">Canibacter oris</name>
    <dbReference type="NCBI Taxonomy" id="1365628"/>
    <lineage>
        <taxon>Bacteria</taxon>
        <taxon>Bacillati</taxon>
        <taxon>Actinomycetota</taxon>
        <taxon>Actinomycetes</taxon>
        <taxon>Micrococcales</taxon>
        <taxon>Microbacteriaceae</taxon>
        <taxon>Canibacter</taxon>
    </lineage>
</organism>
<keyword evidence="4" id="KW-1185">Reference proteome</keyword>
<keyword evidence="1" id="KW-0472">Membrane</keyword>
<name>A0A840DIV7_9MICO</name>
<evidence type="ECO:0000313" key="4">
    <source>
        <dbReference type="Proteomes" id="UP000571183"/>
    </source>
</evidence>
<evidence type="ECO:0000259" key="2">
    <source>
        <dbReference type="Pfam" id="PF19803"/>
    </source>
</evidence>
<accession>A0A840DIV7</accession>
<sequence>MTTNTNSQYSRMLRRETHSSRSILVSVFAVILLLTSFWLITEVVLFLFGNPGLLVPARTFAAVAADPNTLAPMWQLVLGAIALLLGIMLLLVGMKPGWRHRHSTVQNPCAIVVDDRALASGLAAAAAREAGVPVDQVRVAASKRQVVVDLQPTSGLVPDKEAAQAAMHTELTKLGLQPQLKAKVRVAKEGKL</sequence>
<dbReference type="EMBL" id="JACIFD010000006">
    <property type="protein sequence ID" value="MBB4071412.1"/>
    <property type="molecule type" value="Genomic_DNA"/>
</dbReference>
<proteinExistence type="predicted"/>
<dbReference type="AlphaFoldDB" id="A0A840DIV7"/>
<dbReference type="Pfam" id="PF19803">
    <property type="entry name" value="DUF6286"/>
    <property type="match status" value="1"/>
</dbReference>
<keyword evidence="1" id="KW-0812">Transmembrane</keyword>
<feature type="transmembrane region" description="Helical" evidence="1">
    <location>
        <begin position="21"/>
        <end position="48"/>
    </location>
</feature>
<feature type="transmembrane region" description="Helical" evidence="1">
    <location>
        <begin position="73"/>
        <end position="92"/>
    </location>
</feature>
<dbReference type="Proteomes" id="UP000571183">
    <property type="component" value="Unassembled WGS sequence"/>
</dbReference>
<dbReference type="InterPro" id="IPR046253">
    <property type="entry name" value="DUF6286"/>
</dbReference>
<evidence type="ECO:0000256" key="1">
    <source>
        <dbReference type="SAM" id="Phobius"/>
    </source>
</evidence>
<keyword evidence="1" id="KW-1133">Transmembrane helix</keyword>
<protein>
    <recommendedName>
        <fullName evidence="2">DUF6286 domain-containing protein</fullName>
    </recommendedName>
</protein>
<reference evidence="3" key="1">
    <citation type="submission" date="2020-08" db="EMBL/GenBank/DDBJ databases">
        <title>Sequencing the genomes of 1000 actinobacteria strains.</title>
        <authorList>
            <person name="Klenk H.-P."/>
        </authorList>
    </citation>
    <scope>NUCLEOTIDE SEQUENCE [LARGE SCALE GENOMIC DNA]</scope>
    <source>
        <strain evidence="3">DSM 27064</strain>
    </source>
</reference>
<comment type="caution">
    <text evidence="3">The sequence shown here is derived from an EMBL/GenBank/DDBJ whole genome shotgun (WGS) entry which is preliminary data.</text>
</comment>
<evidence type="ECO:0000313" key="3">
    <source>
        <dbReference type="EMBL" id="MBB4071412.1"/>
    </source>
</evidence>
<feature type="domain" description="DUF6286" evidence="2">
    <location>
        <begin position="84"/>
        <end position="186"/>
    </location>
</feature>
<gene>
    <name evidence="3" type="ORF">F5897_000716</name>
</gene>
<dbReference type="RefSeq" id="WP_183304496.1">
    <property type="nucleotide sequence ID" value="NZ_JACIFD010000006.1"/>
</dbReference>